<organism evidence="16 17">
    <name type="scientific">Embleya scabrispora</name>
    <dbReference type="NCBI Taxonomy" id="159449"/>
    <lineage>
        <taxon>Bacteria</taxon>
        <taxon>Bacillati</taxon>
        <taxon>Actinomycetota</taxon>
        <taxon>Actinomycetes</taxon>
        <taxon>Kitasatosporales</taxon>
        <taxon>Streptomycetaceae</taxon>
        <taxon>Embleya</taxon>
    </lineage>
</organism>
<dbReference type="PRINTS" id="PR00344">
    <property type="entry name" value="BCTRLSENSOR"/>
</dbReference>
<dbReference type="OrthoDB" id="9786919at2"/>
<dbReference type="InterPro" id="IPR003594">
    <property type="entry name" value="HATPase_dom"/>
</dbReference>
<evidence type="ECO:0000256" key="10">
    <source>
        <dbReference type="ARBA" id="ARBA00023012"/>
    </source>
</evidence>
<dbReference type="SUPFAM" id="SSF47384">
    <property type="entry name" value="Homodimeric domain of signal transducing histidine kinase"/>
    <property type="match status" value="1"/>
</dbReference>
<dbReference type="GO" id="GO:0000155">
    <property type="term" value="F:phosphorelay sensor kinase activity"/>
    <property type="evidence" value="ECO:0007669"/>
    <property type="project" value="InterPro"/>
</dbReference>
<evidence type="ECO:0000259" key="15">
    <source>
        <dbReference type="PROSITE" id="PS50885"/>
    </source>
</evidence>
<dbReference type="Gene3D" id="3.30.565.10">
    <property type="entry name" value="Histidine kinase-like ATPase, C-terminal domain"/>
    <property type="match status" value="1"/>
</dbReference>
<dbReference type="InterPro" id="IPR003660">
    <property type="entry name" value="HAMP_dom"/>
</dbReference>
<keyword evidence="10" id="KW-0902">Two-component regulatory system</keyword>
<dbReference type="Gene3D" id="6.10.340.10">
    <property type="match status" value="1"/>
</dbReference>
<evidence type="ECO:0000313" key="16">
    <source>
        <dbReference type="EMBL" id="OPC79521.1"/>
    </source>
</evidence>
<keyword evidence="8" id="KW-0418">Kinase</keyword>
<dbReference type="CDD" id="cd06225">
    <property type="entry name" value="HAMP"/>
    <property type="match status" value="1"/>
</dbReference>
<dbReference type="Pfam" id="PF00512">
    <property type="entry name" value="HisKA"/>
    <property type="match status" value="1"/>
</dbReference>
<evidence type="ECO:0000256" key="6">
    <source>
        <dbReference type="ARBA" id="ARBA00022679"/>
    </source>
</evidence>
<dbReference type="SMART" id="SM00388">
    <property type="entry name" value="HisKA"/>
    <property type="match status" value="1"/>
</dbReference>
<comment type="cofactor">
    <cofactor evidence="2">
        <name>a divalent metal cation</name>
        <dbReference type="ChEBI" id="CHEBI:60240"/>
    </cofactor>
</comment>
<dbReference type="InterPro" id="IPR005467">
    <property type="entry name" value="His_kinase_dom"/>
</dbReference>
<keyword evidence="11 13" id="KW-0472">Membrane</keyword>
<dbReference type="Pfam" id="PF00672">
    <property type="entry name" value="HAMP"/>
    <property type="match status" value="1"/>
</dbReference>
<reference evidence="16 17" key="1">
    <citation type="submission" date="2017-03" db="EMBL/GenBank/DDBJ databases">
        <title>Draft genome sequence of Streptomyces scabrisporus NF3, endophyte isolated from Amphipterygium adstringens.</title>
        <authorList>
            <person name="Vazquez M."/>
            <person name="Ceapa C.D."/>
            <person name="Rodriguez Luna D."/>
            <person name="Sanchez Esquivel S."/>
        </authorList>
    </citation>
    <scope>NUCLEOTIDE SEQUENCE [LARGE SCALE GENOMIC DNA]</scope>
    <source>
        <strain evidence="16 17">NF3</strain>
    </source>
</reference>
<dbReference type="InterPro" id="IPR050428">
    <property type="entry name" value="TCS_sensor_his_kinase"/>
</dbReference>
<comment type="subcellular location">
    <subcellularLocation>
        <location evidence="3">Cell membrane</location>
    </subcellularLocation>
</comment>
<evidence type="ECO:0000313" key="17">
    <source>
        <dbReference type="Proteomes" id="UP000190037"/>
    </source>
</evidence>
<keyword evidence="5" id="KW-0597">Phosphoprotein</keyword>
<dbReference type="SUPFAM" id="SSF158472">
    <property type="entry name" value="HAMP domain-like"/>
    <property type="match status" value="1"/>
</dbReference>
<evidence type="ECO:0000256" key="8">
    <source>
        <dbReference type="ARBA" id="ARBA00022777"/>
    </source>
</evidence>
<dbReference type="GO" id="GO:0005509">
    <property type="term" value="F:calcium ion binding"/>
    <property type="evidence" value="ECO:0007669"/>
    <property type="project" value="UniProtKB-ARBA"/>
</dbReference>
<comment type="catalytic activity">
    <reaction evidence="1">
        <text>ATP + protein L-histidine = ADP + protein N-phospho-L-histidine.</text>
        <dbReference type="EC" id="2.7.13.3"/>
    </reaction>
</comment>
<evidence type="ECO:0000256" key="4">
    <source>
        <dbReference type="ARBA" id="ARBA00012438"/>
    </source>
</evidence>
<name>A0A1T3NSD3_9ACTN</name>
<evidence type="ECO:0000256" key="2">
    <source>
        <dbReference type="ARBA" id="ARBA00001968"/>
    </source>
</evidence>
<keyword evidence="6" id="KW-0808">Transferase</keyword>
<feature type="domain" description="Histidine kinase" evidence="14">
    <location>
        <begin position="180"/>
        <end position="397"/>
    </location>
</feature>
<evidence type="ECO:0000256" key="9">
    <source>
        <dbReference type="ARBA" id="ARBA00022989"/>
    </source>
</evidence>
<dbReference type="FunFam" id="3.30.565.10:FF:000006">
    <property type="entry name" value="Sensor histidine kinase WalK"/>
    <property type="match status" value="1"/>
</dbReference>
<evidence type="ECO:0000256" key="1">
    <source>
        <dbReference type="ARBA" id="ARBA00000085"/>
    </source>
</evidence>
<dbReference type="GO" id="GO:0005886">
    <property type="term" value="C:plasma membrane"/>
    <property type="evidence" value="ECO:0007669"/>
    <property type="project" value="UniProtKB-SubCell"/>
</dbReference>
<keyword evidence="9 13" id="KW-1133">Transmembrane helix</keyword>
<dbReference type="PROSITE" id="PS50885">
    <property type="entry name" value="HAMP"/>
    <property type="match status" value="1"/>
</dbReference>
<dbReference type="PROSITE" id="PS50109">
    <property type="entry name" value="HIS_KIN"/>
    <property type="match status" value="1"/>
</dbReference>
<dbReference type="AlphaFoldDB" id="A0A1T3NSD3"/>
<evidence type="ECO:0000256" key="7">
    <source>
        <dbReference type="ARBA" id="ARBA00022692"/>
    </source>
</evidence>
<dbReference type="Proteomes" id="UP000190037">
    <property type="component" value="Unassembled WGS sequence"/>
</dbReference>
<keyword evidence="7 13" id="KW-0812">Transmembrane</keyword>
<gene>
    <name evidence="16" type="ORF">B4N89_35150</name>
</gene>
<protein>
    <recommendedName>
        <fullName evidence="4">histidine kinase</fullName>
        <ecNumber evidence="4">2.7.13.3</ecNumber>
    </recommendedName>
</protein>
<dbReference type="CDD" id="cd00082">
    <property type="entry name" value="HisKA"/>
    <property type="match status" value="1"/>
</dbReference>
<dbReference type="SMART" id="SM00304">
    <property type="entry name" value="HAMP"/>
    <property type="match status" value="1"/>
</dbReference>
<evidence type="ECO:0000259" key="14">
    <source>
        <dbReference type="PROSITE" id="PS50109"/>
    </source>
</evidence>
<sequence length="419" mass="44595">MSLDPGVWLEYPGGLYVALAVVHRQPQGPGPRLTGPLPASGATFTTGSAQPGSRESFRVRVQELTDGRTALIALSVRETEAAADHALYVVLATVGIALPTLALLAALFVRRELRPLERAARVADTIAAGDYAQRVRDPLIGPRTEVGRLAIALDRMLDGIQAALAARDASRERLRRFVADASHELRNPLQSIGGYAELYQRGALPDRAAVDDAVSRMRAEIRRMNGLVEALLLLARLDEEQDTDLEPVDLTRVVADSCRDAAAVEPDRPLTCAGRPAEDRVSVLGDEDRLRQLVANLLGNVRMHTPVHTPAEVELRAFGGEAVLTVRDRGPGIPAADLPHVFDRFHRADKSRSRTQGGSGLGLSIVAAIVEMHHGTITIGPAPGGGTVVEVRLPALAEAGTEADRVGGKGGSSRGLNPP</sequence>
<feature type="transmembrane region" description="Helical" evidence="13">
    <location>
        <begin position="86"/>
        <end position="109"/>
    </location>
</feature>
<dbReference type="InterPro" id="IPR036097">
    <property type="entry name" value="HisK_dim/P_sf"/>
</dbReference>
<dbReference type="EMBL" id="MWQN01000002">
    <property type="protein sequence ID" value="OPC79521.1"/>
    <property type="molecule type" value="Genomic_DNA"/>
</dbReference>
<evidence type="ECO:0000256" key="12">
    <source>
        <dbReference type="SAM" id="MobiDB-lite"/>
    </source>
</evidence>
<dbReference type="Pfam" id="PF02518">
    <property type="entry name" value="HATPase_c"/>
    <property type="match status" value="1"/>
</dbReference>
<evidence type="ECO:0000256" key="5">
    <source>
        <dbReference type="ARBA" id="ARBA00022553"/>
    </source>
</evidence>
<comment type="caution">
    <text evidence="16">The sequence shown here is derived from an EMBL/GenBank/DDBJ whole genome shotgun (WGS) entry which is preliminary data.</text>
</comment>
<dbReference type="PANTHER" id="PTHR45436">
    <property type="entry name" value="SENSOR HISTIDINE KINASE YKOH"/>
    <property type="match status" value="1"/>
</dbReference>
<dbReference type="InterPro" id="IPR004358">
    <property type="entry name" value="Sig_transdc_His_kin-like_C"/>
</dbReference>
<dbReference type="FunFam" id="1.10.287.130:FF:000001">
    <property type="entry name" value="Two-component sensor histidine kinase"/>
    <property type="match status" value="1"/>
</dbReference>
<dbReference type="InterPro" id="IPR003661">
    <property type="entry name" value="HisK_dim/P_dom"/>
</dbReference>
<evidence type="ECO:0000256" key="3">
    <source>
        <dbReference type="ARBA" id="ARBA00004236"/>
    </source>
</evidence>
<dbReference type="EC" id="2.7.13.3" evidence="4"/>
<dbReference type="STRING" id="159449.B4N89_35150"/>
<keyword evidence="17" id="KW-1185">Reference proteome</keyword>
<evidence type="ECO:0000256" key="13">
    <source>
        <dbReference type="SAM" id="Phobius"/>
    </source>
</evidence>
<dbReference type="PANTHER" id="PTHR45436:SF5">
    <property type="entry name" value="SENSOR HISTIDINE KINASE TRCS"/>
    <property type="match status" value="1"/>
</dbReference>
<evidence type="ECO:0000256" key="11">
    <source>
        <dbReference type="ARBA" id="ARBA00023136"/>
    </source>
</evidence>
<accession>A0A1T3NSD3</accession>
<feature type="domain" description="HAMP" evidence="15">
    <location>
        <begin position="110"/>
        <end position="165"/>
    </location>
</feature>
<dbReference type="Gene3D" id="1.10.287.130">
    <property type="match status" value="1"/>
</dbReference>
<dbReference type="SMART" id="SM00387">
    <property type="entry name" value="HATPase_c"/>
    <property type="match status" value="1"/>
</dbReference>
<dbReference type="InterPro" id="IPR036890">
    <property type="entry name" value="HATPase_C_sf"/>
</dbReference>
<proteinExistence type="predicted"/>
<feature type="region of interest" description="Disordered" evidence="12">
    <location>
        <begin position="400"/>
        <end position="419"/>
    </location>
</feature>
<dbReference type="SUPFAM" id="SSF55874">
    <property type="entry name" value="ATPase domain of HSP90 chaperone/DNA topoisomerase II/histidine kinase"/>
    <property type="match status" value="1"/>
</dbReference>